<dbReference type="PANTHER" id="PTHR48090:SF7">
    <property type="entry name" value="RFBJ PROTEIN"/>
    <property type="match status" value="1"/>
</dbReference>
<dbReference type="SUPFAM" id="SSF53448">
    <property type="entry name" value="Nucleotide-diphospho-sugar transferases"/>
    <property type="match status" value="1"/>
</dbReference>
<accession>A0ABV6YNB3</accession>
<gene>
    <name evidence="2" type="ORF">ACFL2Z_01405</name>
</gene>
<dbReference type="InterPro" id="IPR001173">
    <property type="entry name" value="Glyco_trans_2-like"/>
</dbReference>
<dbReference type="Proteomes" id="UP001594288">
    <property type="component" value="Unassembled WGS sequence"/>
</dbReference>
<dbReference type="Gene3D" id="3.90.550.10">
    <property type="entry name" value="Spore Coat Polysaccharide Biosynthesis Protein SpsA, Chain A"/>
    <property type="match status" value="1"/>
</dbReference>
<dbReference type="InterPro" id="IPR050256">
    <property type="entry name" value="Glycosyltransferase_2"/>
</dbReference>
<organism evidence="2 3">
    <name type="scientific">Eiseniibacteriota bacterium</name>
    <dbReference type="NCBI Taxonomy" id="2212470"/>
    <lineage>
        <taxon>Bacteria</taxon>
        <taxon>Candidatus Eiseniibacteriota</taxon>
    </lineage>
</organism>
<dbReference type="CDD" id="cd04179">
    <property type="entry name" value="DPM_DPG-synthase_like"/>
    <property type="match status" value="1"/>
</dbReference>
<name>A0ABV6YNB3_UNCEI</name>
<dbReference type="EMBL" id="JBHPEI010000012">
    <property type="protein sequence ID" value="MFC1799554.1"/>
    <property type="molecule type" value="Genomic_DNA"/>
</dbReference>
<proteinExistence type="predicted"/>
<evidence type="ECO:0000313" key="2">
    <source>
        <dbReference type="EMBL" id="MFC1799554.1"/>
    </source>
</evidence>
<comment type="caution">
    <text evidence="2">The sequence shown here is derived from an EMBL/GenBank/DDBJ whole genome shotgun (WGS) entry which is preliminary data.</text>
</comment>
<evidence type="ECO:0000313" key="3">
    <source>
        <dbReference type="Proteomes" id="UP001594288"/>
    </source>
</evidence>
<sequence length="250" mass="27703">MKRRQRPTASTLTMVDYAYKATLVVIPAYNAGKALRKVITQVKEVSPHLTTLVVDDGSTDNTAAEAERAGAILVKHGQNLGKGAALRTGFREFLNKDFKAVITIDADGQHSPLEIPKLVEAWLNKRADIVIGTRDRSVGGMPPIRVLTNAVSSWLVSLSAWQHIPDSQSGYRLLSRSVVENVETESKDYGAESEILIKASIAGYNIESAPIATIYEDETSYINPVKQPLRFVGMIFRSIFWRFERGGRER</sequence>
<keyword evidence="3" id="KW-1185">Reference proteome</keyword>
<evidence type="ECO:0000259" key="1">
    <source>
        <dbReference type="Pfam" id="PF00535"/>
    </source>
</evidence>
<dbReference type="PANTHER" id="PTHR48090">
    <property type="entry name" value="UNDECAPRENYL-PHOSPHATE 4-DEOXY-4-FORMAMIDO-L-ARABINOSE TRANSFERASE-RELATED"/>
    <property type="match status" value="1"/>
</dbReference>
<dbReference type="Pfam" id="PF00535">
    <property type="entry name" value="Glycos_transf_2"/>
    <property type="match status" value="1"/>
</dbReference>
<protein>
    <submittedName>
        <fullName evidence="2">Glycosyltransferase family 2 protein</fullName>
    </submittedName>
</protein>
<reference evidence="2 3" key="1">
    <citation type="submission" date="2024-09" db="EMBL/GenBank/DDBJ databases">
        <authorList>
            <person name="D'Angelo T."/>
        </authorList>
    </citation>
    <scope>NUCLEOTIDE SEQUENCE [LARGE SCALE GENOMIC DNA]</scope>
    <source>
        <strain evidence="2">SAG AM-311-F02</strain>
    </source>
</reference>
<dbReference type="InterPro" id="IPR029044">
    <property type="entry name" value="Nucleotide-diphossugar_trans"/>
</dbReference>
<feature type="domain" description="Glycosyltransferase 2-like" evidence="1">
    <location>
        <begin position="24"/>
        <end position="180"/>
    </location>
</feature>